<proteinExistence type="predicted"/>
<sequence>MTRVLITGTAGFIGFHLAQLLLDEGMTVHGYDGMTDYYDVALKRRRHAILLQNERFAATEGMLEDTATFDAMADAFQPDVIVHLAGQAGVRYSLEAPRAYLDSNVIGTFTVMEAARRHAVRHLLMASTSSVYGANEDMPYAETDKADTQLTIYSATKKANESMGHAYAHLHDLPTTMFRFFTVYGPWGRPDMALFKFVDAILEGRPIDIYNHGEMFRDFTYVADLVRGIRLLIDTPPERPATPEEIEPGDSLSPVAPWRIVNIGNSEKVRLLDFVDAIEAELGVPAKRNLMEMQPGDVPATWADATLLHRLTGYRPQTDVRSGIARFVAWFRDYYGK</sequence>
<dbReference type="PANTHER" id="PTHR43574">
    <property type="entry name" value="EPIMERASE-RELATED"/>
    <property type="match status" value="1"/>
</dbReference>
<dbReference type="RefSeq" id="WP_275568860.1">
    <property type="nucleotide sequence ID" value="NZ_JARGYC010000059.1"/>
</dbReference>
<evidence type="ECO:0000259" key="2">
    <source>
        <dbReference type="Pfam" id="PF01370"/>
    </source>
</evidence>
<keyword evidence="1" id="KW-0520">NAD</keyword>
<name>A0AAE3T9L4_9RHOB</name>
<keyword evidence="4" id="KW-1185">Reference proteome</keyword>
<evidence type="ECO:0000313" key="3">
    <source>
        <dbReference type="EMBL" id="MDF0602735.1"/>
    </source>
</evidence>
<protein>
    <submittedName>
        <fullName evidence="3">GDP-mannose 4,6-dehydratase</fullName>
        <ecNumber evidence="3">4.2.1.47</ecNumber>
    </submittedName>
</protein>
<accession>A0AAE3T9L4</accession>
<keyword evidence="3" id="KW-0456">Lyase</keyword>
<dbReference type="AlphaFoldDB" id="A0AAE3T9L4"/>
<feature type="domain" description="NAD-dependent epimerase/dehydratase" evidence="2">
    <location>
        <begin position="4"/>
        <end position="237"/>
    </location>
</feature>
<dbReference type="Gene3D" id="3.40.50.720">
    <property type="entry name" value="NAD(P)-binding Rossmann-like Domain"/>
    <property type="match status" value="1"/>
</dbReference>
<dbReference type="PRINTS" id="PR01713">
    <property type="entry name" value="NUCEPIMERASE"/>
</dbReference>
<gene>
    <name evidence="3" type="ORF">P1J78_18500</name>
</gene>
<dbReference type="InterPro" id="IPR036291">
    <property type="entry name" value="NAD(P)-bd_dom_sf"/>
</dbReference>
<dbReference type="SUPFAM" id="SSF51735">
    <property type="entry name" value="NAD(P)-binding Rossmann-fold domains"/>
    <property type="match status" value="1"/>
</dbReference>
<dbReference type="EMBL" id="JARGYC010000059">
    <property type="protein sequence ID" value="MDF0602735.1"/>
    <property type="molecule type" value="Genomic_DNA"/>
</dbReference>
<organism evidence="3 4">
    <name type="scientific">Psychromarinibacter sediminicola</name>
    <dbReference type="NCBI Taxonomy" id="3033385"/>
    <lineage>
        <taxon>Bacteria</taxon>
        <taxon>Pseudomonadati</taxon>
        <taxon>Pseudomonadota</taxon>
        <taxon>Alphaproteobacteria</taxon>
        <taxon>Rhodobacterales</taxon>
        <taxon>Paracoccaceae</taxon>
        <taxon>Psychromarinibacter</taxon>
    </lineage>
</organism>
<dbReference type="Pfam" id="PF01370">
    <property type="entry name" value="Epimerase"/>
    <property type="match status" value="1"/>
</dbReference>
<dbReference type="GO" id="GO:0008446">
    <property type="term" value="F:GDP-mannose 4,6-dehydratase activity"/>
    <property type="evidence" value="ECO:0007669"/>
    <property type="project" value="UniProtKB-EC"/>
</dbReference>
<dbReference type="Proteomes" id="UP001220964">
    <property type="component" value="Unassembled WGS sequence"/>
</dbReference>
<dbReference type="EC" id="4.2.1.47" evidence="3"/>
<reference evidence="3" key="1">
    <citation type="submission" date="2023-03" db="EMBL/GenBank/DDBJ databases">
        <title>Multiphase analysis and comparison of six strains from genera Psychromarinibacter, Lutimaribacter, and Maritimibacter, including a novel species: Psychromarinibacter sediminicola sp. nov.</title>
        <authorList>
            <person name="Wang Y.-H."/>
            <person name="Ye M.-Q."/>
            <person name="Du Z.-J."/>
        </authorList>
    </citation>
    <scope>NUCLEOTIDE SEQUENCE</scope>
    <source>
        <strain evidence="3">C21-152</strain>
    </source>
</reference>
<comment type="caution">
    <text evidence="3">The sequence shown here is derived from an EMBL/GenBank/DDBJ whole genome shotgun (WGS) entry which is preliminary data.</text>
</comment>
<evidence type="ECO:0000313" key="4">
    <source>
        <dbReference type="Proteomes" id="UP001220964"/>
    </source>
</evidence>
<evidence type="ECO:0000256" key="1">
    <source>
        <dbReference type="ARBA" id="ARBA00023027"/>
    </source>
</evidence>
<dbReference type="InterPro" id="IPR001509">
    <property type="entry name" value="Epimerase_deHydtase"/>
</dbReference>